<evidence type="ECO:0000313" key="30">
    <source>
        <dbReference type="EMBL" id="GEO81428.1"/>
    </source>
</evidence>
<evidence type="ECO:0000256" key="14">
    <source>
        <dbReference type="ARBA" id="ARBA00022737"/>
    </source>
</evidence>
<dbReference type="GO" id="GO:0031419">
    <property type="term" value="F:cobalamin binding"/>
    <property type="evidence" value="ECO:0007669"/>
    <property type="project" value="UniProtKB-UniRule"/>
</dbReference>
<comment type="function">
    <text evidence="18 20">Catalyzes the transfer of a methyl group from methyl-cobalamin to homocysteine, yielding enzyme-bound cob(I)alamin and methionine. Subsequently, remethylates the cofactor using methyltetrahydrofolate.</text>
</comment>
<evidence type="ECO:0000256" key="10">
    <source>
        <dbReference type="ARBA" id="ARBA00022628"/>
    </source>
</evidence>
<dbReference type="GO" id="GO:0032259">
    <property type="term" value="P:methylation"/>
    <property type="evidence" value="ECO:0007669"/>
    <property type="project" value="UniProtKB-KW"/>
</dbReference>
<organism evidence="30 31">
    <name type="scientific">Pararhodospirillum oryzae</name>
    <dbReference type="NCBI Taxonomy" id="478448"/>
    <lineage>
        <taxon>Bacteria</taxon>
        <taxon>Pseudomonadati</taxon>
        <taxon>Pseudomonadota</taxon>
        <taxon>Alphaproteobacteria</taxon>
        <taxon>Rhodospirillales</taxon>
        <taxon>Rhodospirillaceae</taxon>
        <taxon>Pararhodospirillum</taxon>
    </lineage>
</organism>
<dbReference type="SUPFAM" id="SSF56507">
    <property type="entry name" value="Methionine synthase activation domain-like"/>
    <property type="match status" value="1"/>
</dbReference>
<keyword evidence="9 20" id="KW-0028">Amino-acid biosynthesis</keyword>
<dbReference type="PROSITE" id="PS51332">
    <property type="entry name" value="B12_BINDING"/>
    <property type="match status" value="1"/>
</dbReference>
<keyword evidence="15 20" id="KW-0862">Zinc</keyword>
<evidence type="ECO:0000259" key="25">
    <source>
        <dbReference type="PROSITE" id="PS50970"/>
    </source>
</evidence>
<accession>A0A512H7L6</accession>
<dbReference type="Proteomes" id="UP000321567">
    <property type="component" value="Unassembled WGS sequence"/>
</dbReference>
<evidence type="ECO:0000256" key="20">
    <source>
        <dbReference type="PIRNR" id="PIRNR000381"/>
    </source>
</evidence>
<evidence type="ECO:0000256" key="12">
    <source>
        <dbReference type="ARBA" id="ARBA00022691"/>
    </source>
</evidence>
<dbReference type="Gene3D" id="3.20.20.330">
    <property type="entry name" value="Homocysteine-binding-like domain"/>
    <property type="match status" value="1"/>
</dbReference>
<evidence type="ECO:0000256" key="19">
    <source>
        <dbReference type="NCBIfam" id="TIGR02082"/>
    </source>
</evidence>
<comment type="catalytic activity">
    <reaction evidence="1 20">
        <text>(6S)-5-methyl-5,6,7,8-tetrahydrofolate + L-homocysteine = (6S)-5,6,7,8-tetrahydrofolate + L-methionine</text>
        <dbReference type="Rhea" id="RHEA:11172"/>
        <dbReference type="ChEBI" id="CHEBI:18608"/>
        <dbReference type="ChEBI" id="CHEBI:57453"/>
        <dbReference type="ChEBI" id="CHEBI:57844"/>
        <dbReference type="ChEBI" id="CHEBI:58199"/>
        <dbReference type="EC" id="2.1.1.13"/>
    </reaction>
</comment>
<evidence type="ECO:0000256" key="17">
    <source>
        <dbReference type="ARBA" id="ARBA00023285"/>
    </source>
</evidence>
<dbReference type="InterPro" id="IPR003726">
    <property type="entry name" value="HCY_dom"/>
</dbReference>
<dbReference type="Gene3D" id="1.10.1240.10">
    <property type="entry name" value="Methionine synthase domain"/>
    <property type="match status" value="1"/>
</dbReference>
<keyword evidence="17 20" id="KW-0170">Cobalt</keyword>
<comment type="cofactor">
    <cofactor evidence="2 20 23">
        <name>Zn(2+)</name>
        <dbReference type="ChEBI" id="CHEBI:29105"/>
    </cofactor>
</comment>
<evidence type="ECO:0000256" key="13">
    <source>
        <dbReference type="ARBA" id="ARBA00022723"/>
    </source>
</evidence>
<dbReference type="PANTHER" id="PTHR45833:SF1">
    <property type="entry name" value="METHIONINE SYNTHASE"/>
    <property type="match status" value="1"/>
</dbReference>
<evidence type="ECO:0000256" key="4">
    <source>
        <dbReference type="ARBA" id="ARBA00005178"/>
    </source>
</evidence>
<dbReference type="EC" id="2.1.1.13" evidence="6 19"/>
<feature type="binding site" evidence="22">
    <location>
        <position position="1131"/>
    </location>
    <ligand>
        <name>S-adenosyl-L-methionine</name>
        <dbReference type="ChEBI" id="CHEBI:59789"/>
    </ligand>
</feature>
<dbReference type="InterPro" id="IPR037010">
    <property type="entry name" value="VitB12-dep_Met_synth_activ_sf"/>
</dbReference>
<dbReference type="InterPro" id="IPR006158">
    <property type="entry name" value="Cobalamin-bd"/>
</dbReference>
<dbReference type="SMART" id="SM01018">
    <property type="entry name" value="B12-binding_2"/>
    <property type="match status" value="1"/>
</dbReference>
<sequence length="1188" mass="129382">MSAFLDALRERVLLCDGGMGSLVQAMDLSVETDFMGRENCTEALTLARPDVVRGLHQRYFAAGADCVESNTFGGSILTLSEFDLDDRTREINRRSVEIAREAAESFADGRQRFVLGSVGPGTRLPSLGHVDYDTLKAALVEQCLGLVEGGADAFLIETCQDPLQFKAAINAAKAAREAHGADTPIMLQVTVETTGTLLVGADIAAAATVAHALGVDSLGLNCATGPREMGEHVRWMAENWPGFISVQPNAGLPELVDGKAHYPLTPAELADWHKRFILEDGVNMVGGCCGTTPAHIEAVDAMLRALAAETKAPDRPKARQRTVHWVPSVASLYGAVPLRQENAFLSIGERCNANGSKKFRTLQDAEDWDAIVAMAREQGREGSHTLDVCTAFVGRDESRDMTEVITRLRGSVHMPLVVDSTETRVLEAALKLYGGKAILNSINFEDGEETAAQRLALAREHGAAVIALTIDEEGMAKDADAKLAIAHRLYDFAVNRHGLPPEDLLFDPLTFTICTGNEDDRRLGLETLEAIRRIRAEMPACGIILGLSNISFGLKPAARQVLNSVFLDEAVQAGMTGAIVHVSKIVPRHRIPAEEVEAAMALIHDQRDAGDPLHAFIRLFEDRTAVKAEVKADAPVEERLRQRIIDGDRLGLEADLDEARATHPPLEIINTILLDGMRVVGELFGSGKMQLPFVLQSAETMKAAVALLEPHMEKSDDQARGTLVLATVKGDVHDIGKNLVDIILSNNGYKVVNLGIKQPLPAIVEAARAHKADAIGLSGLLVKSTVIMKDNLEEMARDGWDTPVILGGAALTRAFVEDDCVRAYGNHGRVAYARDAFDGLDLMGKVMEGLFDDHLTALQEKRKGAPSRRSRAAAETAEPAGPLADGATLGADEARSAARKGIERPVAMEAIALRRAELARAAEVPQPPFWGPRLVEGISLKSLVPFINENTLFQFQWGFRKAGRTLAEWKSWAETEVRPILFDLLKRCAQEEILNPRAVYGFWKAASRGDSIVLFAEDGQTEVAHFELPRQKGEQGLCLADFVRDESEGPQARDVVGLQAVTVGARASEVARAWFADNHYRDYLLLHGLSVEVAEALAEYTHKQVRAQAGVAADDAREAEDLFRQSYRGARYSFGYPACPNLEDQRQILDLLGADRIGLDLSDEFELEPEQSTSALVLFHPQAKYFRV</sequence>
<keyword evidence="13 20" id="KW-0479">Metal-binding</keyword>
<evidence type="ECO:0000256" key="5">
    <source>
        <dbReference type="ARBA" id="ARBA00010398"/>
    </source>
</evidence>
<dbReference type="EMBL" id="BJZO01000036">
    <property type="protein sequence ID" value="GEO81428.1"/>
    <property type="molecule type" value="Genomic_DNA"/>
</dbReference>
<evidence type="ECO:0000256" key="2">
    <source>
        <dbReference type="ARBA" id="ARBA00001947"/>
    </source>
</evidence>
<feature type="region of interest" description="Disordered" evidence="24">
    <location>
        <begin position="861"/>
        <end position="887"/>
    </location>
</feature>
<dbReference type="GO" id="GO:0046653">
    <property type="term" value="P:tetrahydrofolate metabolic process"/>
    <property type="evidence" value="ECO:0007669"/>
    <property type="project" value="TreeGrafter"/>
</dbReference>
<protein>
    <recommendedName>
        <fullName evidence="7 19">Methionine synthase</fullName>
        <ecNumber evidence="6 19">2.1.1.13</ecNumber>
    </recommendedName>
    <alternativeName>
        <fullName evidence="20">5-methyltetrahydrofolate--homocysteine methyltransferase</fullName>
    </alternativeName>
</protein>
<dbReference type="Pfam" id="PF02965">
    <property type="entry name" value="Met_synt_B12"/>
    <property type="match status" value="1"/>
</dbReference>
<dbReference type="InterPro" id="IPR003759">
    <property type="entry name" value="Cbl-bd_cap"/>
</dbReference>
<dbReference type="SUPFAM" id="SSF82282">
    <property type="entry name" value="Homocysteine S-methyltransferase"/>
    <property type="match status" value="1"/>
</dbReference>
<dbReference type="Pfam" id="PF00809">
    <property type="entry name" value="Pterin_bind"/>
    <property type="match status" value="1"/>
</dbReference>
<evidence type="ECO:0000256" key="18">
    <source>
        <dbReference type="ARBA" id="ARBA00025552"/>
    </source>
</evidence>
<feature type="domain" description="Hcy-binding" evidence="25">
    <location>
        <begin position="1"/>
        <end position="303"/>
    </location>
</feature>
<evidence type="ECO:0000256" key="21">
    <source>
        <dbReference type="PIRSR" id="PIRSR000381-1"/>
    </source>
</evidence>
<evidence type="ECO:0000256" key="8">
    <source>
        <dbReference type="ARBA" id="ARBA00022603"/>
    </source>
</evidence>
<dbReference type="InterPro" id="IPR036589">
    <property type="entry name" value="HCY_dom_sf"/>
</dbReference>
<evidence type="ECO:0000256" key="9">
    <source>
        <dbReference type="ARBA" id="ARBA00022605"/>
    </source>
</evidence>
<feature type="binding site" evidence="22">
    <location>
        <position position="836"/>
    </location>
    <ligand>
        <name>methylcob(III)alamin</name>
        <dbReference type="ChEBI" id="CHEBI:28115"/>
    </ligand>
</feature>
<dbReference type="GO" id="GO:0008270">
    <property type="term" value="F:zinc ion binding"/>
    <property type="evidence" value="ECO:0007669"/>
    <property type="project" value="UniProtKB-UniRule"/>
</dbReference>
<feature type="binding site" description="axial binding residue" evidence="21">
    <location>
        <position position="733"/>
    </location>
    <ligand>
        <name>methylcob(III)alamin</name>
        <dbReference type="ChEBI" id="CHEBI:28115"/>
    </ligand>
    <ligandPart>
        <name>Co</name>
        <dbReference type="ChEBI" id="CHEBI:27638"/>
    </ligandPart>
</feature>
<dbReference type="InterPro" id="IPR000489">
    <property type="entry name" value="Pterin-binding_dom"/>
</dbReference>
<dbReference type="InterPro" id="IPR011005">
    <property type="entry name" value="Dihydropteroate_synth-like_sf"/>
</dbReference>
<evidence type="ECO:0000256" key="15">
    <source>
        <dbReference type="ARBA" id="ARBA00022833"/>
    </source>
</evidence>
<dbReference type="UniPathway" id="UPA00051">
    <property type="reaction ID" value="UER00081"/>
</dbReference>
<evidence type="ECO:0000256" key="3">
    <source>
        <dbReference type="ARBA" id="ARBA00001956"/>
    </source>
</evidence>
<comment type="cofactor">
    <cofactor evidence="3 20 21">
        <name>methylcob(III)alamin</name>
        <dbReference type="ChEBI" id="CHEBI:28115"/>
    </cofactor>
</comment>
<dbReference type="GO" id="GO:0008705">
    <property type="term" value="F:methionine synthase activity"/>
    <property type="evidence" value="ECO:0007669"/>
    <property type="project" value="UniProtKB-UniRule"/>
</dbReference>
<keyword evidence="11 20" id="KW-0808">Transferase</keyword>
<evidence type="ECO:0000256" key="11">
    <source>
        <dbReference type="ARBA" id="ARBA00022679"/>
    </source>
</evidence>
<comment type="similarity">
    <text evidence="5">Belongs to the vitamin-B12 dependent methionine synthase family.</text>
</comment>
<dbReference type="AlphaFoldDB" id="A0A512H7L6"/>
<dbReference type="PROSITE" id="PS51337">
    <property type="entry name" value="B12_BINDING_NTER"/>
    <property type="match status" value="1"/>
</dbReference>
<dbReference type="InterPro" id="IPR050554">
    <property type="entry name" value="Met_Synthase/Corrinoid"/>
</dbReference>
<feature type="domain" description="B12-binding" evidence="28">
    <location>
        <begin position="720"/>
        <end position="857"/>
    </location>
</feature>
<keyword evidence="10 20" id="KW-0846">Cobalamin</keyword>
<dbReference type="SUPFAM" id="SSF51717">
    <property type="entry name" value="Dihydropteroate synthetase-like"/>
    <property type="match status" value="1"/>
</dbReference>
<keyword evidence="8 20" id="KW-0489">Methyltransferase</keyword>
<proteinExistence type="inferred from homology"/>
<evidence type="ECO:0000259" key="26">
    <source>
        <dbReference type="PROSITE" id="PS50972"/>
    </source>
</evidence>
<comment type="caution">
    <text evidence="30">The sequence shown here is derived from an EMBL/GenBank/DDBJ whole genome shotgun (WGS) entry which is preliminary data.</text>
</comment>
<keyword evidence="31" id="KW-1185">Reference proteome</keyword>
<evidence type="ECO:0000256" key="23">
    <source>
        <dbReference type="PROSITE-ProRule" id="PRU00333"/>
    </source>
</evidence>
<evidence type="ECO:0000256" key="22">
    <source>
        <dbReference type="PIRSR" id="PIRSR000381-2"/>
    </source>
</evidence>
<dbReference type="PROSITE" id="PS50972">
    <property type="entry name" value="PTERIN_BINDING"/>
    <property type="match status" value="1"/>
</dbReference>
<dbReference type="CDD" id="cd02069">
    <property type="entry name" value="methionine_synthase_B12_BD"/>
    <property type="match status" value="1"/>
</dbReference>
<keyword evidence="14" id="KW-0677">Repeat</keyword>
<evidence type="ECO:0000256" key="1">
    <source>
        <dbReference type="ARBA" id="ARBA00001700"/>
    </source>
</evidence>
<evidence type="ECO:0000256" key="6">
    <source>
        <dbReference type="ARBA" id="ARBA00012032"/>
    </source>
</evidence>
<feature type="binding site" evidence="21 23">
    <location>
        <position position="289"/>
    </location>
    <ligand>
        <name>Zn(2+)</name>
        <dbReference type="ChEBI" id="CHEBI:29105"/>
    </ligand>
</feature>
<dbReference type="FunFam" id="3.20.20.330:FF:000001">
    <property type="entry name" value="Methionine synthase"/>
    <property type="match status" value="1"/>
</dbReference>
<evidence type="ECO:0000256" key="7">
    <source>
        <dbReference type="ARBA" id="ARBA00013998"/>
    </source>
</evidence>
<dbReference type="InterPro" id="IPR036724">
    <property type="entry name" value="Cobalamin-bd_sf"/>
</dbReference>
<feature type="domain" description="Pterin-binding" evidence="26">
    <location>
        <begin position="344"/>
        <end position="604"/>
    </location>
</feature>
<dbReference type="Gene3D" id="3.40.50.280">
    <property type="entry name" value="Cobalamin-binding domain"/>
    <property type="match status" value="1"/>
</dbReference>
<evidence type="ECO:0000259" key="28">
    <source>
        <dbReference type="PROSITE" id="PS51332"/>
    </source>
</evidence>
<dbReference type="SUPFAM" id="SSF47644">
    <property type="entry name" value="Methionine synthase domain"/>
    <property type="match status" value="1"/>
</dbReference>
<dbReference type="InterPro" id="IPR004223">
    <property type="entry name" value="VitB12-dep_Met_synth_activ_dom"/>
</dbReference>
<dbReference type="SUPFAM" id="SSF52242">
    <property type="entry name" value="Cobalamin (vitamin B12)-binding domain"/>
    <property type="match status" value="1"/>
</dbReference>
<dbReference type="Gene3D" id="3.20.20.20">
    <property type="entry name" value="Dihydropteroate synthase-like"/>
    <property type="match status" value="1"/>
</dbReference>
<gene>
    <name evidence="30" type="ORF">ROR02_15590</name>
</gene>
<evidence type="ECO:0000259" key="27">
    <source>
        <dbReference type="PROSITE" id="PS50974"/>
    </source>
</evidence>
<dbReference type="PROSITE" id="PS50974">
    <property type="entry name" value="ADOMET_ACTIVATION"/>
    <property type="match status" value="1"/>
</dbReference>
<feature type="binding site" evidence="21 23">
    <location>
        <position position="288"/>
    </location>
    <ligand>
        <name>Zn(2+)</name>
        <dbReference type="ChEBI" id="CHEBI:29105"/>
    </ligand>
</feature>
<dbReference type="Gene3D" id="3.10.196.10">
    <property type="entry name" value="Vitamin B12-dependent methionine synthase, activation domain"/>
    <property type="match status" value="2"/>
</dbReference>
<dbReference type="PANTHER" id="PTHR45833">
    <property type="entry name" value="METHIONINE SYNTHASE"/>
    <property type="match status" value="1"/>
</dbReference>
<feature type="binding site" evidence="21 23">
    <location>
        <position position="222"/>
    </location>
    <ligand>
        <name>Zn(2+)</name>
        <dbReference type="ChEBI" id="CHEBI:29105"/>
    </ligand>
</feature>
<dbReference type="FunFam" id="3.20.20.20:FF:000007">
    <property type="entry name" value="Methionine synthase"/>
    <property type="match status" value="1"/>
</dbReference>
<evidence type="ECO:0000313" key="31">
    <source>
        <dbReference type="Proteomes" id="UP000321567"/>
    </source>
</evidence>
<feature type="binding site" evidence="22">
    <location>
        <begin position="1185"/>
        <end position="1186"/>
    </location>
    <ligand>
        <name>S-adenosyl-L-methionine</name>
        <dbReference type="ChEBI" id="CHEBI:59789"/>
    </ligand>
</feature>
<evidence type="ECO:0000256" key="16">
    <source>
        <dbReference type="ARBA" id="ARBA00023167"/>
    </source>
</evidence>
<evidence type="ECO:0000259" key="29">
    <source>
        <dbReference type="PROSITE" id="PS51337"/>
    </source>
</evidence>
<dbReference type="PIRSF" id="PIRSF000381">
    <property type="entry name" value="MetH"/>
    <property type="match status" value="1"/>
</dbReference>
<dbReference type="InterPro" id="IPR033706">
    <property type="entry name" value="Met_synthase_B12-bd"/>
</dbReference>
<dbReference type="NCBIfam" id="TIGR02082">
    <property type="entry name" value="metH"/>
    <property type="match status" value="1"/>
</dbReference>
<dbReference type="Pfam" id="PF02310">
    <property type="entry name" value="B12-binding"/>
    <property type="match status" value="1"/>
</dbReference>
<dbReference type="GO" id="GO:0005829">
    <property type="term" value="C:cytosol"/>
    <property type="evidence" value="ECO:0007669"/>
    <property type="project" value="TreeGrafter"/>
</dbReference>
<feature type="binding site" evidence="22">
    <location>
        <begin position="730"/>
        <end position="734"/>
    </location>
    <ligand>
        <name>methylcob(III)alamin</name>
        <dbReference type="ChEBI" id="CHEBI:28115"/>
    </ligand>
</feature>
<feature type="domain" description="B12-binding N-terminal" evidence="29">
    <location>
        <begin position="627"/>
        <end position="720"/>
    </location>
</feature>
<keyword evidence="16 20" id="KW-0486">Methionine biosynthesis</keyword>
<reference evidence="30 31" key="1">
    <citation type="submission" date="2019-07" db="EMBL/GenBank/DDBJ databases">
        <title>Whole genome shotgun sequence of Rhodospirillum oryzae NBRC 107573.</title>
        <authorList>
            <person name="Hosoyama A."/>
            <person name="Uohara A."/>
            <person name="Ohji S."/>
            <person name="Ichikawa N."/>
        </authorList>
    </citation>
    <scope>NUCLEOTIDE SEQUENCE [LARGE SCALE GENOMIC DNA]</scope>
    <source>
        <strain evidence="30 31">NBRC 107573</strain>
    </source>
</reference>
<dbReference type="RefSeq" id="WP_147163464.1">
    <property type="nucleotide sequence ID" value="NZ_BJZO01000036.1"/>
</dbReference>
<keyword evidence="12 20" id="KW-0949">S-adenosyl-L-methionine</keyword>
<dbReference type="InterPro" id="IPR011822">
    <property type="entry name" value="MetH"/>
</dbReference>
<name>A0A512H7L6_9PROT</name>
<evidence type="ECO:0000256" key="24">
    <source>
        <dbReference type="SAM" id="MobiDB-lite"/>
    </source>
</evidence>
<dbReference type="Pfam" id="PF02607">
    <property type="entry name" value="B12-binding_2"/>
    <property type="match status" value="1"/>
</dbReference>
<feature type="domain" description="AdoMet activation" evidence="27">
    <location>
        <begin position="901"/>
        <end position="1188"/>
    </location>
</feature>
<feature type="binding site" evidence="22">
    <location>
        <position position="778"/>
    </location>
    <ligand>
        <name>methylcob(III)alamin</name>
        <dbReference type="ChEBI" id="CHEBI:28115"/>
    </ligand>
</feature>
<dbReference type="InterPro" id="IPR036594">
    <property type="entry name" value="Meth_synthase_dom"/>
</dbReference>
<dbReference type="PROSITE" id="PS50970">
    <property type="entry name" value="HCY"/>
    <property type="match status" value="1"/>
</dbReference>
<dbReference type="GO" id="GO:0050667">
    <property type="term" value="P:homocysteine metabolic process"/>
    <property type="evidence" value="ECO:0007669"/>
    <property type="project" value="TreeGrafter"/>
</dbReference>
<comment type="pathway">
    <text evidence="4 20">Amino-acid biosynthesis; L-methionine biosynthesis via de novo pathway; L-methionine from L-homocysteine (MetH route): step 1/1.</text>
</comment>
<dbReference type="OrthoDB" id="9803687at2"/>
<comment type="domain">
    <text evidence="20">Modular enzyme with four functionally distinct domains. The isolated Hcy-binding domain catalyzes methyl transfer from free methylcobalamin to homocysteine. The Hcy-binding domain in association with the pterin-binding domain catalyzes the methylation of cob(I)alamin by methyltetrahydrofolate and the methylation of homocysteine. The B12-binding domain binds the cofactor. The AdoMet activation domain binds S-adenosyl-L-methionine. Under aerobic conditions cob(I)alamin can be converted to inactive cob(II)alamin. Reductive methylation by S-adenosyl-L-methionine and flavodoxin regenerates methylcobalamin.</text>
</comment>
<dbReference type="FunFam" id="1.10.1240.10:FF:000001">
    <property type="entry name" value="Methionine synthase"/>
    <property type="match status" value="1"/>
</dbReference>
<dbReference type="Pfam" id="PF02574">
    <property type="entry name" value="S-methyl_trans"/>
    <property type="match status" value="1"/>
</dbReference>